<evidence type="ECO:0000256" key="8">
    <source>
        <dbReference type="ARBA" id="ARBA00023136"/>
    </source>
</evidence>
<evidence type="ECO:0000313" key="10">
    <source>
        <dbReference type="EMBL" id="SAM09682.1"/>
    </source>
</evidence>
<evidence type="ECO:0000256" key="6">
    <source>
        <dbReference type="ARBA" id="ARBA00022989"/>
    </source>
</evidence>
<evidence type="ECO:0000256" key="4">
    <source>
        <dbReference type="ARBA" id="ARBA00022792"/>
    </source>
</evidence>
<keyword evidence="5" id="KW-0809">Transit peptide</keyword>
<evidence type="ECO:0000256" key="1">
    <source>
        <dbReference type="ARBA" id="ARBA00004273"/>
    </source>
</evidence>
<accession>A0A168T937</accession>
<keyword evidence="3" id="KW-0812">Transmembrane</keyword>
<proteinExistence type="inferred from homology"/>
<keyword evidence="4" id="KW-0999">Mitochondrion inner membrane</keyword>
<evidence type="ECO:0000256" key="7">
    <source>
        <dbReference type="ARBA" id="ARBA00023128"/>
    </source>
</evidence>
<dbReference type="AlphaFoldDB" id="A0A168T937"/>
<evidence type="ECO:0000256" key="9">
    <source>
        <dbReference type="ARBA" id="ARBA00025191"/>
    </source>
</evidence>
<evidence type="ECO:0008006" key="12">
    <source>
        <dbReference type="Google" id="ProtNLM"/>
    </source>
</evidence>
<dbReference type="Proteomes" id="UP000078561">
    <property type="component" value="Unassembled WGS sequence"/>
</dbReference>
<organism evidence="10">
    <name type="scientific">Absidia glauca</name>
    <name type="common">Pin mould</name>
    <dbReference type="NCBI Taxonomy" id="4829"/>
    <lineage>
        <taxon>Eukaryota</taxon>
        <taxon>Fungi</taxon>
        <taxon>Fungi incertae sedis</taxon>
        <taxon>Mucoromycota</taxon>
        <taxon>Mucoromycotina</taxon>
        <taxon>Mucoromycetes</taxon>
        <taxon>Mucorales</taxon>
        <taxon>Cunninghamellaceae</taxon>
        <taxon>Absidia</taxon>
    </lineage>
</organism>
<dbReference type="OrthoDB" id="17678at2759"/>
<comment type="similarity">
    <text evidence="2">Belongs to the MDM31/MDM32 family.</text>
</comment>
<sequence>MALKSLFSKTFSIQQRHYASISPKKKAIFCRSLAPSMLAYNVDGACFHQVVATNVSGATTATTTTTSTSLYGAQSSATTLPTPSVLTIQTLWKTMLEIDTTSGFHSFYASFRRHVKQHFIKQQQRQYDGTFRYYSQHTQRRRPPLSRPVSTPCRFIHTSPKHTQPHLPHPPSKAELLAQTRTFLERLKVRIKWPLMRQMRPWTLNDVTALFSWLFLGHTVWLLVGTTSFVSLILWFANSLQFQGWVAYRIGQYLTSATGATVVFDSAILPNWKDGKIRFNNVRIYRMPRSEREKFERHAQMLVLGYSPQDVEKDAWEKEQMNRKRNLLGATTDDDPLLGVYLDDDEKQNEVLRTWMWFDLTLDRVECTFSLMRWIDGKGLVQSADVQGVRGVVDRRHVRWNPNVKYDPVAARHQYTPGDFELEKFTLEDLLVTVYQPQGFRPYPVSIFQAQLDRFRKQWLFYDLLCATSIVGAFDKCLFSVHSPQLEKSVLEQAGHIDEKHGGFRSHDIYHYYPFKKPDPNGVVVGGENARFGVLTDNAMRKQGYKRKSRLRIDGVPIDHINRGVEGPTGWITSGTVDVSADIYIPQEASEADSTELLRQLVYEITDRIDLPQPVTLGVGKGEDVLVVGGGRKNATPPPSSATATDRNRKFVMDVQFRFKDSKASVPLSSPELTYVNNAMVRPVVAYINRNKTIVPIKCRVVMDLSNFDGAWSGYDSTLIDRMSEQLGKGFVDLTMDQQERNRRLKQIGFWSLREMTRNLVYIYDMMKGTSRGFWSHLYGNYF</sequence>
<dbReference type="OMA" id="DFLCAEN"/>
<dbReference type="PANTHER" id="PTHR31068:SF0">
    <property type="entry name" value="MITOCHONDRIAL DISTRIBUTION AND MORPHOLOGY PROTEIN 31"/>
    <property type="match status" value="1"/>
</dbReference>
<reference evidence="10" key="1">
    <citation type="submission" date="2016-04" db="EMBL/GenBank/DDBJ databases">
        <authorList>
            <person name="Evans L.H."/>
            <person name="Alamgir A."/>
            <person name="Owens N."/>
            <person name="Weber N.D."/>
            <person name="Virtaneva K."/>
            <person name="Barbian K."/>
            <person name="Babar A."/>
            <person name="Rosenke K."/>
        </authorList>
    </citation>
    <scope>NUCLEOTIDE SEQUENCE [LARGE SCALE GENOMIC DNA]</scope>
    <source>
        <strain evidence="10">CBS 101.48</strain>
    </source>
</reference>
<dbReference type="GO" id="GO:0007005">
    <property type="term" value="P:mitochondrion organization"/>
    <property type="evidence" value="ECO:0007669"/>
    <property type="project" value="InterPro"/>
</dbReference>
<dbReference type="FunCoup" id="A0A168T937">
    <property type="interactions" value="53"/>
</dbReference>
<comment type="subcellular location">
    <subcellularLocation>
        <location evidence="1">Mitochondrion inner membrane</location>
    </subcellularLocation>
</comment>
<gene>
    <name evidence="10" type="primary">ABSGL_15383.1 scaffold 16614</name>
</gene>
<dbReference type="InterPro" id="IPR012571">
    <property type="entry name" value="Mdm31/Mdm32"/>
</dbReference>
<evidence type="ECO:0000256" key="2">
    <source>
        <dbReference type="ARBA" id="ARBA00005687"/>
    </source>
</evidence>
<dbReference type="PANTHER" id="PTHR31068">
    <property type="entry name" value="MITOCHONDRIAL DISTRIBUTION AND MORPHOLOGY PROTEIN 31"/>
    <property type="match status" value="1"/>
</dbReference>
<evidence type="ECO:0000313" key="11">
    <source>
        <dbReference type="Proteomes" id="UP000078561"/>
    </source>
</evidence>
<dbReference type="InParanoid" id="A0A168T937"/>
<dbReference type="STRING" id="4829.A0A168T937"/>
<evidence type="ECO:0000256" key="3">
    <source>
        <dbReference type="ARBA" id="ARBA00022692"/>
    </source>
</evidence>
<keyword evidence="11" id="KW-1185">Reference proteome</keyword>
<dbReference type="EMBL" id="LT555165">
    <property type="protein sequence ID" value="SAM09682.1"/>
    <property type="molecule type" value="Genomic_DNA"/>
</dbReference>
<evidence type="ECO:0000256" key="5">
    <source>
        <dbReference type="ARBA" id="ARBA00022946"/>
    </source>
</evidence>
<keyword evidence="7" id="KW-0496">Mitochondrion</keyword>
<keyword evidence="8" id="KW-0472">Membrane</keyword>
<name>A0A168T937_ABSGL</name>
<dbReference type="GO" id="GO:0005743">
    <property type="term" value="C:mitochondrial inner membrane"/>
    <property type="evidence" value="ECO:0007669"/>
    <property type="project" value="UniProtKB-SubCell"/>
</dbReference>
<protein>
    <recommendedName>
        <fullName evidence="12">Mitochondrial distribution and morphology protein 31</fullName>
    </recommendedName>
</protein>
<comment type="function">
    <text evidence="9">Involved in the organization of the mitochondrial membranes and the global structure of the mitochondria. Also required for mitochondrial distribution and mobility as well as for the maintenance of mitochondrial DNA nucleoids structures.</text>
</comment>
<dbReference type="GO" id="GO:0000001">
    <property type="term" value="P:mitochondrion inheritance"/>
    <property type="evidence" value="ECO:0007669"/>
    <property type="project" value="InterPro"/>
</dbReference>
<keyword evidence="6" id="KW-1133">Transmembrane helix</keyword>
<dbReference type="Pfam" id="PF08118">
    <property type="entry name" value="MDM31_MDM32"/>
    <property type="match status" value="1"/>
</dbReference>